<dbReference type="InterPro" id="IPR028883">
    <property type="entry name" value="tRNA_aden_deaminase"/>
</dbReference>
<feature type="domain" description="CMP/dCMP-type deaminase" evidence="8">
    <location>
        <begin position="1"/>
        <end position="115"/>
    </location>
</feature>
<evidence type="ECO:0000256" key="6">
    <source>
        <dbReference type="ARBA" id="ARBA00022833"/>
    </source>
</evidence>
<dbReference type="CDD" id="cd01285">
    <property type="entry name" value="nucleoside_deaminase"/>
    <property type="match status" value="1"/>
</dbReference>
<dbReference type="Gene3D" id="3.40.140.10">
    <property type="entry name" value="Cytidine Deaminase, domain 2"/>
    <property type="match status" value="1"/>
</dbReference>
<comment type="cofactor">
    <cofactor evidence="1">
        <name>Zn(2+)</name>
        <dbReference type="ChEBI" id="CHEBI:29105"/>
    </cofactor>
</comment>
<proteinExistence type="inferred from homology"/>
<dbReference type="GO" id="GO:0046872">
    <property type="term" value="F:metal ion binding"/>
    <property type="evidence" value="ECO:0007669"/>
    <property type="project" value="UniProtKB-KW"/>
</dbReference>
<keyword evidence="5 9" id="KW-0378">Hydrolase</keyword>
<keyword evidence="6" id="KW-0862">Zinc</keyword>
<dbReference type="InParanoid" id="A0A1Z5KM21"/>
<sequence>MTKALEQARKVGTKGEVPIGAVIVRNDTLASAQDQVYTLLSAQANQVETRSDASAHAELLSLRQAAARQQNWRLLNCTLYSTLEPCAMCCSAALAFRVSAIVYGAPDLRLGAIVTHYQLLNQSHPFHTISAVVSGVLEEESAELLRNFFRERRQLGSQVRRPFSDKNVFWKLRKR</sequence>
<evidence type="ECO:0000256" key="4">
    <source>
        <dbReference type="ARBA" id="ARBA00022723"/>
    </source>
</evidence>
<dbReference type="HAMAP" id="MF_00972">
    <property type="entry name" value="tRNA_aden_deaminase"/>
    <property type="match status" value="1"/>
</dbReference>
<accession>A0A1Z5KM21</accession>
<evidence type="ECO:0000256" key="7">
    <source>
        <dbReference type="ARBA" id="ARBA00048045"/>
    </source>
</evidence>
<evidence type="ECO:0000256" key="2">
    <source>
        <dbReference type="ARBA" id="ARBA00012740"/>
    </source>
</evidence>
<protein>
    <recommendedName>
        <fullName evidence="2">tRNA(adenine(34)) deaminase</fullName>
        <ecNumber evidence="2">3.5.4.33</ecNumber>
    </recommendedName>
</protein>
<keyword evidence="4" id="KW-0479">Metal-binding</keyword>
<evidence type="ECO:0000256" key="3">
    <source>
        <dbReference type="ARBA" id="ARBA00022694"/>
    </source>
</evidence>
<dbReference type="PANTHER" id="PTHR11079:SF179">
    <property type="entry name" value="TRNA(ADENINE(34)) DEAMINASE, CHLOROPLASTIC"/>
    <property type="match status" value="1"/>
</dbReference>
<dbReference type="EC" id="3.5.4.33" evidence="2"/>
<dbReference type="InterPro" id="IPR002125">
    <property type="entry name" value="CMP_dCMP_dom"/>
</dbReference>
<dbReference type="PANTHER" id="PTHR11079">
    <property type="entry name" value="CYTOSINE DEAMINASE FAMILY MEMBER"/>
    <property type="match status" value="1"/>
</dbReference>
<evidence type="ECO:0000313" key="10">
    <source>
        <dbReference type="Proteomes" id="UP000198406"/>
    </source>
</evidence>
<evidence type="ECO:0000259" key="8">
    <source>
        <dbReference type="PROSITE" id="PS51747"/>
    </source>
</evidence>
<evidence type="ECO:0000256" key="1">
    <source>
        <dbReference type="ARBA" id="ARBA00001947"/>
    </source>
</evidence>
<dbReference type="InterPro" id="IPR016193">
    <property type="entry name" value="Cytidine_deaminase-like"/>
</dbReference>
<dbReference type="GO" id="GO:0052717">
    <property type="term" value="F:tRNA-specific adenosine-34 deaminase activity"/>
    <property type="evidence" value="ECO:0007669"/>
    <property type="project" value="UniProtKB-EC"/>
</dbReference>
<organism evidence="9 10">
    <name type="scientific">Fistulifera solaris</name>
    <name type="common">Oleaginous diatom</name>
    <dbReference type="NCBI Taxonomy" id="1519565"/>
    <lineage>
        <taxon>Eukaryota</taxon>
        <taxon>Sar</taxon>
        <taxon>Stramenopiles</taxon>
        <taxon>Ochrophyta</taxon>
        <taxon>Bacillariophyta</taxon>
        <taxon>Bacillariophyceae</taxon>
        <taxon>Bacillariophycidae</taxon>
        <taxon>Naviculales</taxon>
        <taxon>Naviculaceae</taxon>
        <taxon>Fistulifera</taxon>
    </lineage>
</organism>
<dbReference type="OrthoDB" id="408702at2759"/>
<dbReference type="Pfam" id="PF00383">
    <property type="entry name" value="dCMP_cyt_deam_1"/>
    <property type="match status" value="1"/>
</dbReference>
<comment type="catalytic activity">
    <reaction evidence="7">
        <text>adenosine(34) in tRNA + H2O + H(+) = inosine(34) in tRNA + NH4(+)</text>
        <dbReference type="Rhea" id="RHEA:43168"/>
        <dbReference type="Rhea" id="RHEA-COMP:10373"/>
        <dbReference type="Rhea" id="RHEA-COMP:10374"/>
        <dbReference type="ChEBI" id="CHEBI:15377"/>
        <dbReference type="ChEBI" id="CHEBI:15378"/>
        <dbReference type="ChEBI" id="CHEBI:28938"/>
        <dbReference type="ChEBI" id="CHEBI:74411"/>
        <dbReference type="ChEBI" id="CHEBI:82852"/>
        <dbReference type="EC" id="3.5.4.33"/>
    </reaction>
</comment>
<dbReference type="PROSITE" id="PS51747">
    <property type="entry name" value="CYT_DCMP_DEAMINASES_2"/>
    <property type="match status" value="1"/>
</dbReference>
<dbReference type="SUPFAM" id="SSF53927">
    <property type="entry name" value="Cytidine deaminase-like"/>
    <property type="match status" value="1"/>
</dbReference>
<name>A0A1Z5KM21_FISSO</name>
<dbReference type="GO" id="GO:0002100">
    <property type="term" value="P:tRNA wobble adenosine to inosine editing"/>
    <property type="evidence" value="ECO:0007669"/>
    <property type="project" value="InterPro"/>
</dbReference>
<keyword evidence="10" id="KW-1185">Reference proteome</keyword>
<comment type="caution">
    <text evidence="9">The sequence shown here is derived from an EMBL/GenBank/DDBJ whole genome shotgun (WGS) entry which is preliminary data.</text>
</comment>
<reference evidence="9 10" key="1">
    <citation type="journal article" date="2015" name="Plant Cell">
        <title>Oil accumulation by the oleaginous diatom Fistulifera solaris as revealed by the genome and transcriptome.</title>
        <authorList>
            <person name="Tanaka T."/>
            <person name="Maeda Y."/>
            <person name="Veluchamy A."/>
            <person name="Tanaka M."/>
            <person name="Abida H."/>
            <person name="Marechal E."/>
            <person name="Bowler C."/>
            <person name="Muto M."/>
            <person name="Sunaga Y."/>
            <person name="Tanaka M."/>
            <person name="Yoshino T."/>
            <person name="Taniguchi T."/>
            <person name="Fukuda Y."/>
            <person name="Nemoto M."/>
            <person name="Matsumoto M."/>
            <person name="Wong P.S."/>
            <person name="Aburatani S."/>
            <person name="Fujibuchi W."/>
        </authorList>
    </citation>
    <scope>NUCLEOTIDE SEQUENCE [LARGE SCALE GENOMIC DNA]</scope>
    <source>
        <strain evidence="9 10">JPCC DA0580</strain>
    </source>
</reference>
<evidence type="ECO:0000256" key="5">
    <source>
        <dbReference type="ARBA" id="ARBA00022801"/>
    </source>
</evidence>
<dbReference type="EMBL" id="BDSP01000253">
    <property type="protein sequence ID" value="GAX27175.1"/>
    <property type="molecule type" value="Genomic_DNA"/>
</dbReference>
<dbReference type="Proteomes" id="UP000198406">
    <property type="component" value="Unassembled WGS sequence"/>
</dbReference>
<evidence type="ECO:0000313" key="9">
    <source>
        <dbReference type="EMBL" id="GAX27175.1"/>
    </source>
</evidence>
<dbReference type="AlphaFoldDB" id="A0A1Z5KM21"/>
<gene>
    <name evidence="9" type="ORF">FisN_13Lh274</name>
</gene>
<keyword evidence="3" id="KW-0819">tRNA processing</keyword>